<keyword evidence="1" id="KW-0812">Transmembrane</keyword>
<evidence type="ECO:0000259" key="2">
    <source>
        <dbReference type="Pfam" id="PF07331"/>
    </source>
</evidence>
<name>A0ABS9ENL3_9BACT</name>
<feature type="transmembrane region" description="Helical" evidence="1">
    <location>
        <begin position="98"/>
        <end position="115"/>
    </location>
</feature>
<sequence length="156" mass="17093">MTKNMISGLLAVVLGLAYIYGTALIPEVKAGDEIGPRLFPYIIGISAVICGGLLTLSELRKKEREPFSFGFVTERPIWIKIFAIIVLGIFYGETLDYLGYVIGTILFMILVGSILNKGRFVQNTVIAVSFSCVCYGVFSIALKLSLPRGLLSFLPF</sequence>
<accession>A0ABS9ENL3</accession>
<evidence type="ECO:0000313" key="3">
    <source>
        <dbReference type="EMBL" id="MCF4142777.1"/>
    </source>
</evidence>
<organism evidence="3 4">
    <name type="scientific">Dethiosulfovibrio marinus</name>
    <dbReference type="NCBI Taxonomy" id="133532"/>
    <lineage>
        <taxon>Bacteria</taxon>
        <taxon>Thermotogati</taxon>
        <taxon>Synergistota</taxon>
        <taxon>Synergistia</taxon>
        <taxon>Synergistales</taxon>
        <taxon>Dethiosulfovibrionaceae</taxon>
        <taxon>Dethiosulfovibrio</taxon>
    </lineage>
</organism>
<dbReference type="Proteomes" id="UP001200430">
    <property type="component" value="Unassembled WGS sequence"/>
</dbReference>
<gene>
    <name evidence="3" type="ORF">L2W38_08100</name>
</gene>
<keyword evidence="4" id="KW-1185">Reference proteome</keyword>
<evidence type="ECO:0000313" key="4">
    <source>
        <dbReference type="Proteomes" id="UP001200430"/>
    </source>
</evidence>
<feature type="transmembrane region" description="Helical" evidence="1">
    <location>
        <begin position="127"/>
        <end position="146"/>
    </location>
</feature>
<comment type="caution">
    <text evidence="3">The sequence shown here is derived from an EMBL/GenBank/DDBJ whole genome shotgun (WGS) entry which is preliminary data.</text>
</comment>
<dbReference type="EMBL" id="JAKGUD010000007">
    <property type="protein sequence ID" value="MCF4142777.1"/>
    <property type="molecule type" value="Genomic_DNA"/>
</dbReference>
<dbReference type="RefSeq" id="WP_236099497.1">
    <property type="nucleotide sequence ID" value="NZ_JAKGUD010000007.1"/>
</dbReference>
<protein>
    <submittedName>
        <fullName evidence="3">Tripartite tricarboxylate transporter TctB family protein</fullName>
    </submittedName>
</protein>
<keyword evidence="1" id="KW-0472">Membrane</keyword>
<feature type="transmembrane region" description="Helical" evidence="1">
    <location>
        <begin position="77"/>
        <end position="92"/>
    </location>
</feature>
<proteinExistence type="predicted"/>
<dbReference type="Pfam" id="PF07331">
    <property type="entry name" value="TctB"/>
    <property type="match status" value="1"/>
</dbReference>
<feature type="transmembrane region" description="Helical" evidence="1">
    <location>
        <begin position="37"/>
        <end position="56"/>
    </location>
</feature>
<dbReference type="InterPro" id="IPR009936">
    <property type="entry name" value="DUF1468"/>
</dbReference>
<evidence type="ECO:0000256" key="1">
    <source>
        <dbReference type="SAM" id="Phobius"/>
    </source>
</evidence>
<reference evidence="3 4" key="1">
    <citation type="submission" date="2022-01" db="EMBL/GenBank/DDBJ databases">
        <title>Dethiosulfovibrio faecalis sp. nov., a novel proteolytic, non-sulfur-reducing bacterium isolated from a marine aquaculture solid waste bioreactor.</title>
        <authorList>
            <person name="Grabowski S."/>
            <person name="Apolinario E."/>
            <person name="Schneider N."/>
            <person name="Marshall C.W."/>
            <person name="Sowers K.R."/>
        </authorList>
    </citation>
    <scope>NUCLEOTIDE SEQUENCE [LARGE SCALE GENOMIC DNA]</scope>
    <source>
        <strain evidence="3 4">DSM 12537</strain>
    </source>
</reference>
<keyword evidence="1" id="KW-1133">Transmembrane helix</keyword>
<feature type="domain" description="DUF1468" evidence="2">
    <location>
        <begin position="6"/>
        <end position="147"/>
    </location>
</feature>